<dbReference type="Gene3D" id="3.30.590.10">
    <property type="entry name" value="Glutamine synthetase/guanido kinase, catalytic domain"/>
    <property type="match status" value="1"/>
</dbReference>
<dbReference type="InterPro" id="IPR008147">
    <property type="entry name" value="Gln_synt_N"/>
</dbReference>
<accession>A0A923I4E9</accession>
<dbReference type="InterPro" id="IPR014746">
    <property type="entry name" value="Gln_synth/guanido_kin_cat_dom"/>
</dbReference>
<organism evidence="11 12">
    <name type="scientific">Anaerofilum hominis</name>
    <dbReference type="NCBI Taxonomy" id="2763016"/>
    <lineage>
        <taxon>Bacteria</taxon>
        <taxon>Bacillati</taxon>
        <taxon>Bacillota</taxon>
        <taxon>Clostridia</taxon>
        <taxon>Eubacteriales</taxon>
        <taxon>Oscillospiraceae</taxon>
        <taxon>Anaerofilum</taxon>
    </lineage>
</organism>
<evidence type="ECO:0000259" key="10">
    <source>
        <dbReference type="PROSITE" id="PS51987"/>
    </source>
</evidence>
<protein>
    <submittedName>
        <fullName evidence="11">Glutamine synthetase</fullName>
    </submittedName>
</protein>
<evidence type="ECO:0000313" key="12">
    <source>
        <dbReference type="Proteomes" id="UP000659630"/>
    </source>
</evidence>
<dbReference type="AlphaFoldDB" id="A0A923I4E9"/>
<dbReference type="Pfam" id="PF00120">
    <property type="entry name" value="Gln-synt_C"/>
    <property type="match status" value="1"/>
</dbReference>
<evidence type="ECO:0000256" key="8">
    <source>
        <dbReference type="RuleBase" id="RU000384"/>
    </source>
</evidence>
<dbReference type="GO" id="GO:0006542">
    <property type="term" value="P:glutamine biosynthetic process"/>
    <property type="evidence" value="ECO:0007669"/>
    <property type="project" value="InterPro"/>
</dbReference>
<dbReference type="Pfam" id="PF03951">
    <property type="entry name" value="Gln-synt_N"/>
    <property type="match status" value="1"/>
</dbReference>
<dbReference type="InterPro" id="IPR008146">
    <property type="entry name" value="Gln_synth_cat_dom"/>
</dbReference>
<evidence type="ECO:0000256" key="3">
    <source>
        <dbReference type="ARBA" id="ARBA00022598"/>
    </source>
</evidence>
<dbReference type="SUPFAM" id="SSF54368">
    <property type="entry name" value="Glutamine synthetase, N-terminal domain"/>
    <property type="match status" value="1"/>
</dbReference>
<evidence type="ECO:0000256" key="2">
    <source>
        <dbReference type="ARBA" id="ARBA00009897"/>
    </source>
</evidence>
<dbReference type="InterPro" id="IPR036651">
    <property type="entry name" value="Gln_synt_N_sf"/>
</dbReference>
<keyword evidence="12" id="KW-1185">Reference proteome</keyword>
<keyword evidence="5" id="KW-0067">ATP-binding</keyword>
<dbReference type="PANTHER" id="PTHR43785:SF12">
    <property type="entry name" value="TYPE-1 GLUTAMINE SYNTHETASE 2"/>
    <property type="match status" value="1"/>
</dbReference>
<dbReference type="Gene3D" id="3.10.20.70">
    <property type="entry name" value="Glutamine synthetase, N-terminal domain"/>
    <property type="match status" value="1"/>
</dbReference>
<keyword evidence="4" id="KW-0547">Nucleotide-binding</keyword>
<reference evidence="11" key="1">
    <citation type="submission" date="2020-08" db="EMBL/GenBank/DDBJ databases">
        <title>Genome public.</title>
        <authorList>
            <person name="Liu C."/>
            <person name="Sun Q."/>
        </authorList>
    </citation>
    <scope>NUCLEOTIDE SEQUENCE</scope>
    <source>
        <strain evidence="11">BX8</strain>
    </source>
</reference>
<evidence type="ECO:0000256" key="4">
    <source>
        <dbReference type="ARBA" id="ARBA00022741"/>
    </source>
</evidence>
<comment type="caution">
    <text evidence="11">The sequence shown here is derived from an EMBL/GenBank/DDBJ whole genome shotgun (WGS) entry which is preliminary data.</text>
</comment>
<dbReference type="PROSITE" id="PS51986">
    <property type="entry name" value="GS_BETA_GRASP"/>
    <property type="match status" value="1"/>
</dbReference>
<evidence type="ECO:0000256" key="5">
    <source>
        <dbReference type="ARBA" id="ARBA00022840"/>
    </source>
</evidence>
<dbReference type="PROSITE" id="PS00181">
    <property type="entry name" value="GLNA_ATP"/>
    <property type="match status" value="1"/>
</dbReference>
<proteinExistence type="inferred from homology"/>
<dbReference type="GO" id="GO:0004356">
    <property type="term" value="F:glutamine synthetase activity"/>
    <property type="evidence" value="ECO:0007669"/>
    <property type="project" value="InterPro"/>
</dbReference>
<evidence type="ECO:0000313" key="11">
    <source>
        <dbReference type="EMBL" id="MBC5580135.1"/>
    </source>
</evidence>
<sequence length="438" mass="48617">MYDSAEDILNYVRENDVKFIRLAFCDIFGVQKNIAIQPSELPRAFEKGISFDASAVSGFMNVEESDLLLVPDPGTLTVLPWRPDHGRVVRLFCDIRRPGGAPFEGDCRRLLRQTAARAAQRGYVCKFGPECEFYLFHLDEEGEPTDRPLDRAGYFDIAPLDKGENVRRDVCLALEEMGFTPEASHHEQGPGQNEIDFRYSTAVRAADNVVTFKSAVKAIAAQHGLHASFMPKPLAGAPGSGMHINMSLYNRDDRNLFLGDADGFLPEARQFIAGILARTAELSAFLNPTTNSYARFGLFEAPRYLTWSRQNRSQLVRIPAAEGDFSRMELRSPDPACNPYLAFALLIEAGLEGIGEQLELPAPTDCDLYEAGAAGDLPALPASLDEALWLAERSPLVARVVPQATRDKYFALKRAETEKIGRGPDRAAREHALYFDRL</sequence>
<dbReference type="PROSITE" id="PS51987">
    <property type="entry name" value="GS_CATALYTIC"/>
    <property type="match status" value="1"/>
</dbReference>
<evidence type="ECO:0000256" key="1">
    <source>
        <dbReference type="ARBA" id="ARBA00001946"/>
    </source>
</evidence>
<feature type="domain" description="GS catalytic" evidence="10">
    <location>
        <begin position="107"/>
        <end position="438"/>
    </location>
</feature>
<name>A0A923I4E9_9FIRM</name>
<dbReference type="SUPFAM" id="SSF55931">
    <property type="entry name" value="Glutamine synthetase/guanido kinase"/>
    <property type="match status" value="1"/>
</dbReference>
<dbReference type="Proteomes" id="UP000659630">
    <property type="component" value="Unassembled WGS sequence"/>
</dbReference>
<keyword evidence="6" id="KW-0460">Magnesium</keyword>
<dbReference type="EMBL" id="JACONZ010000001">
    <property type="protein sequence ID" value="MBC5580135.1"/>
    <property type="molecule type" value="Genomic_DNA"/>
</dbReference>
<evidence type="ECO:0000256" key="6">
    <source>
        <dbReference type="ARBA" id="ARBA00022842"/>
    </source>
</evidence>
<feature type="domain" description="GS beta-grasp" evidence="9">
    <location>
        <begin position="15"/>
        <end position="100"/>
    </location>
</feature>
<gene>
    <name evidence="11" type="ORF">H8S23_01285</name>
</gene>
<dbReference type="SMART" id="SM01230">
    <property type="entry name" value="Gln-synt_C"/>
    <property type="match status" value="1"/>
</dbReference>
<comment type="cofactor">
    <cofactor evidence="1">
        <name>Mg(2+)</name>
        <dbReference type="ChEBI" id="CHEBI:18420"/>
    </cofactor>
</comment>
<keyword evidence="3" id="KW-0436">Ligase</keyword>
<dbReference type="InterPro" id="IPR027303">
    <property type="entry name" value="Gln_synth_gly_rich_site"/>
</dbReference>
<comment type="similarity">
    <text evidence="2 7 8">Belongs to the glutamine synthetase family.</text>
</comment>
<dbReference type="PANTHER" id="PTHR43785">
    <property type="entry name" value="GAMMA-GLUTAMYLPUTRESCINE SYNTHETASE"/>
    <property type="match status" value="1"/>
</dbReference>
<dbReference type="GO" id="GO:0005524">
    <property type="term" value="F:ATP binding"/>
    <property type="evidence" value="ECO:0007669"/>
    <property type="project" value="UniProtKB-KW"/>
</dbReference>
<evidence type="ECO:0000259" key="9">
    <source>
        <dbReference type="PROSITE" id="PS51986"/>
    </source>
</evidence>
<dbReference type="RefSeq" id="WP_186886507.1">
    <property type="nucleotide sequence ID" value="NZ_JACONZ010000001.1"/>
</dbReference>
<evidence type="ECO:0000256" key="7">
    <source>
        <dbReference type="PROSITE-ProRule" id="PRU01330"/>
    </source>
</evidence>